<dbReference type="InterPro" id="IPR000246">
    <property type="entry name" value="Peptidase_T2"/>
</dbReference>
<dbReference type="PROSITE" id="PS51318">
    <property type="entry name" value="TAT"/>
    <property type="match status" value="1"/>
</dbReference>
<dbReference type="GO" id="GO:0005737">
    <property type="term" value="C:cytoplasm"/>
    <property type="evidence" value="ECO:0007669"/>
    <property type="project" value="TreeGrafter"/>
</dbReference>
<proteinExistence type="predicted"/>
<dbReference type="GO" id="GO:0016811">
    <property type="term" value="F:hydrolase activity, acting on carbon-nitrogen (but not peptide) bonds, in linear amides"/>
    <property type="evidence" value="ECO:0007669"/>
    <property type="project" value="UniProtKB-ARBA"/>
</dbReference>
<name>A0A382KD94_9ZZZZ</name>
<protein>
    <recommendedName>
        <fullName evidence="2">Asparaginase</fullName>
    </recommendedName>
</protein>
<sequence length="162" mass="17019">MSGKEFGIDRREFVRHSVGVGAGALALGHLPEEATRPRSQSAGLPIIITSHSNDTARDAMRQGWGILYGGGTALDAVERGANVIEVDPNDSGVGYGGLPNENGDIQLDASIMDGRTYNAGAVASIENIKTPSSVARLVMERTDHVILVGPAALDFARSFGFK</sequence>
<evidence type="ECO:0000313" key="1">
    <source>
        <dbReference type="EMBL" id="SVC20721.1"/>
    </source>
</evidence>
<dbReference type="InterPro" id="IPR006311">
    <property type="entry name" value="TAT_signal"/>
</dbReference>
<feature type="non-terminal residue" evidence="1">
    <location>
        <position position="162"/>
    </location>
</feature>
<dbReference type="PANTHER" id="PTHR10188:SF6">
    <property type="entry name" value="N(4)-(BETA-N-ACETYLGLUCOSAMINYL)-L-ASPARAGINASE"/>
    <property type="match status" value="1"/>
</dbReference>
<organism evidence="1">
    <name type="scientific">marine metagenome</name>
    <dbReference type="NCBI Taxonomy" id="408172"/>
    <lineage>
        <taxon>unclassified sequences</taxon>
        <taxon>metagenomes</taxon>
        <taxon>ecological metagenomes</taxon>
    </lineage>
</organism>
<gene>
    <name evidence="1" type="ORF">METZ01_LOCUS273575</name>
</gene>
<dbReference type="PANTHER" id="PTHR10188">
    <property type="entry name" value="L-ASPARAGINASE"/>
    <property type="match status" value="1"/>
</dbReference>
<dbReference type="AlphaFoldDB" id="A0A382KD94"/>
<dbReference type="InterPro" id="IPR029055">
    <property type="entry name" value="Ntn_hydrolases_N"/>
</dbReference>
<dbReference type="EMBL" id="UINC01079066">
    <property type="protein sequence ID" value="SVC20721.1"/>
    <property type="molecule type" value="Genomic_DNA"/>
</dbReference>
<accession>A0A382KD94</accession>
<reference evidence="1" key="1">
    <citation type="submission" date="2018-05" db="EMBL/GenBank/DDBJ databases">
        <authorList>
            <person name="Lanie J.A."/>
            <person name="Ng W.-L."/>
            <person name="Kazmierczak K.M."/>
            <person name="Andrzejewski T.M."/>
            <person name="Davidsen T.M."/>
            <person name="Wayne K.J."/>
            <person name="Tettelin H."/>
            <person name="Glass J.I."/>
            <person name="Rusch D."/>
            <person name="Podicherti R."/>
            <person name="Tsui H.-C.T."/>
            <person name="Winkler M.E."/>
        </authorList>
    </citation>
    <scope>NUCLEOTIDE SEQUENCE</scope>
</reference>
<dbReference type="SUPFAM" id="SSF56235">
    <property type="entry name" value="N-terminal nucleophile aminohydrolases (Ntn hydrolases)"/>
    <property type="match status" value="1"/>
</dbReference>
<evidence type="ECO:0008006" key="2">
    <source>
        <dbReference type="Google" id="ProtNLM"/>
    </source>
</evidence>
<dbReference type="Pfam" id="PF01112">
    <property type="entry name" value="Asparaginase_2"/>
    <property type="match status" value="1"/>
</dbReference>